<evidence type="ECO:0000256" key="1">
    <source>
        <dbReference type="SAM" id="MobiDB-lite"/>
    </source>
</evidence>
<keyword evidence="3" id="KW-1185">Reference proteome</keyword>
<accession>A0A391NVL7</accession>
<sequence>MNIKKISAKHGKKKKKSVKKRAVRLTAAFDVDDANDGEEMGPVITVSSNSGRGRPVPQSAMVDAPTHTATALVDGGDGAREQVSEEQALKQVCIHYFRNPHTHMCL</sequence>
<name>A0A391NVL7_9EUKA</name>
<evidence type="ECO:0000313" key="3">
    <source>
        <dbReference type="Proteomes" id="UP000265618"/>
    </source>
</evidence>
<feature type="region of interest" description="Disordered" evidence="1">
    <location>
        <begin position="34"/>
        <end position="60"/>
    </location>
</feature>
<reference evidence="2 3" key="1">
    <citation type="journal article" date="2018" name="PLoS ONE">
        <title>The draft genome of Kipferlia bialata reveals reductive genome evolution in fornicate parasites.</title>
        <authorList>
            <person name="Tanifuji G."/>
            <person name="Takabayashi S."/>
            <person name="Kume K."/>
            <person name="Takagi M."/>
            <person name="Nakayama T."/>
            <person name="Kamikawa R."/>
            <person name="Inagaki Y."/>
            <person name="Hashimoto T."/>
        </authorList>
    </citation>
    <scope>NUCLEOTIDE SEQUENCE [LARGE SCALE GENOMIC DNA]</scope>
    <source>
        <strain evidence="2">NY0173</strain>
    </source>
</reference>
<dbReference type="AlphaFoldDB" id="A0A391NVL7"/>
<dbReference type="Proteomes" id="UP000265618">
    <property type="component" value="Unassembled WGS sequence"/>
</dbReference>
<proteinExistence type="predicted"/>
<protein>
    <submittedName>
        <fullName evidence="2">Uncharacterized protein</fullName>
    </submittedName>
</protein>
<dbReference type="EMBL" id="BDIP01007862">
    <property type="protein sequence ID" value="GCA64610.1"/>
    <property type="molecule type" value="Genomic_DNA"/>
</dbReference>
<organism evidence="2 3">
    <name type="scientific">Kipferlia bialata</name>
    <dbReference type="NCBI Taxonomy" id="797122"/>
    <lineage>
        <taxon>Eukaryota</taxon>
        <taxon>Metamonada</taxon>
        <taxon>Carpediemonas-like organisms</taxon>
        <taxon>Kipferlia</taxon>
    </lineage>
</organism>
<gene>
    <name evidence="2" type="ORF">KIPB_014813</name>
</gene>
<comment type="caution">
    <text evidence="2">The sequence shown here is derived from an EMBL/GenBank/DDBJ whole genome shotgun (WGS) entry which is preliminary data.</text>
</comment>
<evidence type="ECO:0000313" key="2">
    <source>
        <dbReference type="EMBL" id="GCA64610.1"/>
    </source>
</evidence>